<evidence type="ECO:0008006" key="3">
    <source>
        <dbReference type="Google" id="ProtNLM"/>
    </source>
</evidence>
<organism evidence="1 2">
    <name type="scientific">Cerrena zonata</name>
    <dbReference type="NCBI Taxonomy" id="2478898"/>
    <lineage>
        <taxon>Eukaryota</taxon>
        <taxon>Fungi</taxon>
        <taxon>Dikarya</taxon>
        <taxon>Basidiomycota</taxon>
        <taxon>Agaricomycotina</taxon>
        <taxon>Agaricomycetes</taxon>
        <taxon>Polyporales</taxon>
        <taxon>Cerrenaceae</taxon>
        <taxon>Cerrena</taxon>
    </lineage>
</organism>
<dbReference type="EMBL" id="JASBNA010000007">
    <property type="protein sequence ID" value="KAK7690158.1"/>
    <property type="molecule type" value="Genomic_DNA"/>
</dbReference>
<evidence type="ECO:0000313" key="1">
    <source>
        <dbReference type="EMBL" id="KAK7690158.1"/>
    </source>
</evidence>
<sequence>MDKCPPEVHGRIFYFACLDDGTTGRSLSLVSRYVREVVLPYQWQSLRLMGIDNLKGFKMNAMNFDVLRRPVYHLFIGGHSIECYGSSDLAIIQHREFCDSLCWVLDYVSPTLETLTFHSSAFCDASAESIARIFQCHYPNLSELTVRSQCIPSRIVHMIETLRITPNSPPNLRRLHFALPCHGFSHDNSDSLRYLINSFSPDITHLRITMLDRWGSKRVAEVVHAELNELGMVDRVIDLSPITQDIPPTVTAPVVSWDPLIPESLESFVLQPSPTLDFYCSCCMELRSDLNVMRLFERLSETAKGQLFHVYSPGEAIESVFVPDPRAGYCVWNRGSDG</sequence>
<gene>
    <name evidence="1" type="ORF">QCA50_006807</name>
</gene>
<proteinExistence type="predicted"/>
<dbReference type="Proteomes" id="UP001385951">
    <property type="component" value="Unassembled WGS sequence"/>
</dbReference>
<reference evidence="1 2" key="1">
    <citation type="submission" date="2022-09" db="EMBL/GenBank/DDBJ databases">
        <authorList>
            <person name="Palmer J.M."/>
        </authorList>
    </citation>
    <scope>NUCLEOTIDE SEQUENCE [LARGE SCALE GENOMIC DNA]</scope>
    <source>
        <strain evidence="1 2">DSM 7382</strain>
    </source>
</reference>
<accession>A0AAW0G920</accession>
<name>A0AAW0G920_9APHY</name>
<dbReference type="AlphaFoldDB" id="A0AAW0G920"/>
<keyword evidence="2" id="KW-1185">Reference proteome</keyword>
<protein>
    <recommendedName>
        <fullName evidence="3">F-box domain-containing protein</fullName>
    </recommendedName>
</protein>
<comment type="caution">
    <text evidence="1">The sequence shown here is derived from an EMBL/GenBank/DDBJ whole genome shotgun (WGS) entry which is preliminary data.</text>
</comment>
<evidence type="ECO:0000313" key="2">
    <source>
        <dbReference type="Proteomes" id="UP001385951"/>
    </source>
</evidence>